<dbReference type="NCBIfam" id="TIGR01093">
    <property type="entry name" value="aroD"/>
    <property type="match status" value="1"/>
</dbReference>
<dbReference type="CDD" id="cd00502">
    <property type="entry name" value="DHQase_I"/>
    <property type="match status" value="1"/>
</dbReference>
<evidence type="ECO:0000256" key="3">
    <source>
        <dbReference type="ARBA" id="ARBA00023270"/>
    </source>
</evidence>
<keyword evidence="4" id="KW-0028">Amino-acid biosynthesis</keyword>
<comment type="similarity">
    <text evidence="4">Belongs to the type-I 3-dehydroquinase family.</text>
</comment>
<feature type="active site" description="Schiff-base intermediate with substrate" evidence="4">
    <location>
        <position position="149"/>
    </location>
</feature>
<feature type="active site" description="Proton donor/acceptor" evidence="4">
    <location>
        <position position="122"/>
    </location>
</feature>
<comment type="caution">
    <text evidence="4">Lacks conserved residue(s) required for the propagation of feature annotation.</text>
</comment>
<feature type="binding site" evidence="4">
    <location>
        <position position="187"/>
    </location>
    <ligand>
        <name>3-dehydroquinate</name>
        <dbReference type="ChEBI" id="CHEBI:32364"/>
    </ligand>
</feature>
<dbReference type="InterPro" id="IPR013785">
    <property type="entry name" value="Aldolase_TIM"/>
</dbReference>
<dbReference type="GO" id="GO:0046279">
    <property type="term" value="P:3,4-dihydroxybenzoate biosynthetic process"/>
    <property type="evidence" value="ECO:0007669"/>
    <property type="project" value="TreeGrafter"/>
</dbReference>
<dbReference type="EMBL" id="DQVE01000011">
    <property type="protein sequence ID" value="HIP97938.1"/>
    <property type="molecule type" value="Genomic_DNA"/>
</dbReference>
<evidence type="ECO:0000313" key="6">
    <source>
        <dbReference type="Proteomes" id="UP000606463"/>
    </source>
</evidence>
<dbReference type="Gene3D" id="3.20.20.70">
    <property type="entry name" value="Aldolase class I"/>
    <property type="match status" value="1"/>
</dbReference>
<dbReference type="GO" id="GO:0009423">
    <property type="term" value="P:chorismate biosynthetic process"/>
    <property type="evidence" value="ECO:0007669"/>
    <property type="project" value="UniProtKB-UniRule"/>
</dbReference>
<name>A0A9D0YNE7_AQUAO</name>
<dbReference type="InterPro" id="IPR050146">
    <property type="entry name" value="Type-I_3-dehydroquinase"/>
</dbReference>
<feature type="binding site" evidence="4">
    <location>
        <position position="10"/>
    </location>
    <ligand>
        <name>3-dehydroquinate</name>
        <dbReference type="ChEBI" id="CHEBI:32364"/>
    </ligand>
</feature>
<evidence type="ECO:0000256" key="4">
    <source>
        <dbReference type="HAMAP-Rule" id="MF_00214"/>
    </source>
</evidence>
<feature type="binding site" evidence="4">
    <location>
        <position position="210"/>
    </location>
    <ligand>
        <name>3-dehydroquinate</name>
        <dbReference type="ChEBI" id="CHEBI:32364"/>
    </ligand>
</feature>
<evidence type="ECO:0000313" key="5">
    <source>
        <dbReference type="EMBL" id="HIP97938.1"/>
    </source>
</evidence>
<dbReference type="HAMAP" id="MF_00214">
    <property type="entry name" value="AroD"/>
    <property type="match status" value="1"/>
</dbReference>
<comment type="function">
    <text evidence="4">Involved in the third step of the chorismate pathway, which leads to the biosynthesis of aromatic amino acids. Catalyzes the cis-dehydration of 3-dehydroquinate (DHQ) and introduces the first double bond of the aromatic ring to yield 3-dehydroshikimate.</text>
</comment>
<dbReference type="Proteomes" id="UP000606463">
    <property type="component" value="Unassembled WGS sequence"/>
</dbReference>
<organism evidence="5 6">
    <name type="scientific">Aquifex aeolicus</name>
    <dbReference type="NCBI Taxonomy" id="63363"/>
    <lineage>
        <taxon>Bacteria</taxon>
        <taxon>Pseudomonadati</taxon>
        <taxon>Aquificota</taxon>
        <taxon>Aquificia</taxon>
        <taxon>Aquificales</taxon>
        <taxon>Aquificaceae</taxon>
        <taxon>Aquifex</taxon>
    </lineage>
</organism>
<keyword evidence="3 4" id="KW-0704">Schiff base</keyword>
<comment type="subunit">
    <text evidence="4">Homodimer.</text>
</comment>
<keyword evidence="4" id="KW-0057">Aromatic amino acid biosynthesis</keyword>
<gene>
    <name evidence="4 5" type="primary">aroD</name>
    <name evidence="5" type="ORF">EYH37_01020</name>
</gene>
<dbReference type="PANTHER" id="PTHR43699:SF1">
    <property type="entry name" value="3-DEHYDROQUINATE DEHYDRATASE"/>
    <property type="match status" value="1"/>
</dbReference>
<comment type="pathway">
    <text evidence="4">Metabolic intermediate biosynthesis; chorismate biosynthesis; chorismate from D-erythrose 4-phosphate and phosphoenolpyruvate: step 3/7.</text>
</comment>
<dbReference type="SUPFAM" id="SSF51569">
    <property type="entry name" value="Aldolase"/>
    <property type="match status" value="1"/>
</dbReference>
<dbReference type="Pfam" id="PF01487">
    <property type="entry name" value="DHquinase_I"/>
    <property type="match status" value="1"/>
</dbReference>
<comment type="catalytic activity">
    <reaction evidence="1 4">
        <text>3-dehydroquinate = 3-dehydroshikimate + H2O</text>
        <dbReference type="Rhea" id="RHEA:21096"/>
        <dbReference type="ChEBI" id="CHEBI:15377"/>
        <dbReference type="ChEBI" id="CHEBI:16630"/>
        <dbReference type="ChEBI" id="CHEBI:32364"/>
        <dbReference type="EC" id="4.2.1.10"/>
    </reaction>
</comment>
<feature type="binding site" evidence="4">
    <location>
        <begin position="32"/>
        <end position="34"/>
    </location>
    <ligand>
        <name>3-dehydroquinate</name>
        <dbReference type="ChEBI" id="CHEBI:32364"/>
    </ligand>
</feature>
<keyword evidence="2 4" id="KW-0456">Lyase</keyword>
<dbReference type="InterPro" id="IPR001381">
    <property type="entry name" value="DHquinase_I"/>
</dbReference>
<dbReference type="AlphaFoldDB" id="A0A9D0YNE7"/>
<accession>A0A9D0YNE7</accession>
<reference evidence="5" key="1">
    <citation type="journal article" date="2020" name="ISME J.">
        <title>Gammaproteobacteria mediating utilization of methyl-, sulfur- and petroleum organic compounds in deep ocean hydrothermal plumes.</title>
        <authorList>
            <person name="Zhou Z."/>
            <person name="Liu Y."/>
            <person name="Pan J."/>
            <person name="Cron B.R."/>
            <person name="Toner B.M."/>
            <person name="Anantharaman K."/>
            <person name="Breier J.A."/>
            <person name="Dick G.J."/>
            <person name="Li M."/>
        </authorList>
    </citation>
    <scope>NUCLEOTIDE SEQUENCE</scope>
    <source>
        <strain evidence="5">SZUA-1501</strain>
    </source>
</reference>
<dbReference type="PANTHER" id="PTHR43699">
    <property type="entry name" value="3-DEHYDROQUINATE DEHYDRATASE"/>
    <property type="match status" value="1"/>
</dbReference>
<dbReference type="EC" id="4.2.1.10" evidence="4"/>
<evidence type="ECO:0000256" key="2">
    <source>
        <dbReference type="ARBA" id="ARBA00023239"/>
    </source>
</evidence>
<dbReference type="GO" id="GO:0003855">
    <property type="term" value="F:3-dehydroquinate dehydratase activity"/>
    <property type="evidence" value="ECO:0007669"/>
    <property type="project" value="UniProtKB-UniRule"/>
</dbReference>
<dbReference type="GO" id="GO:0008652">
    <property type="term" value="P:amino acid biosynthetic process"/>
    <property type="evidence" value="ECO:0007669"/>
    <property type="project" value="UniProtKB-KW"/>
</dbReference>
<proteinExistence type="inferred from homology"/>
<protein>
    <recommendedName>
        <fullName evidence="4">3-dehydroquinate dehydratase</fullName>
        <shortName evidence="4">3-dehydroquinase</shortName>
        <ecNumber evidence="4">4.2.1.10</ecNumber>
    </recommendedName>
    <alternativeName>
        <fullName evidence="4">Type I DHQase</fullName>
    </alternativeName>
    <alternativeName>
        <fullName evidence="4">Type I dehydroquinase</fullName>
        <shortName evidence="4">DHQ1</shortName>
    </alternativeName>
</protein>
<feature type="binding site" evidence="4">
    <location>
        <position position="65"/>
    </location>
    <ligand>
        <name>3-dehydroquinate</name>
        <dbReference type="ChEBI" id="CHEBI:32364"/>
    </ligand>
</feature>
<dbReference type="GO" id="GO:0009073">
    <property type="term" value="P:aromatic amino acid family biosynthetic process"/>
    <property type="evidence" value="ECO:0007669"/>
    <property type="project" value="UniProtKB-KW"/>
</dbReference>
<evidence type="ECO:0000256" key="1">
    <source>
        <dbReference type="ARBA" id="ARBA00001864"/>
    </source>
</evidence>
<comment type="caution">
    <text evidence="5">The sequence shown here is derived from an EMBL/GenBank/DDBJ whole genome shotgun (WGS) entry which is preliminary data.</text>
</comment>
<sequence>MKKTFLIAVSLTDENYRETVAKAKRLGADAIEYRIDGFKNRDLNHCREVISFGNSLGLKAILTIRAKWEGGIGEVPNRVDYYTALTPLVDFVDIELRTSVEEKEEIRRLVKNGCKKLIVSFHNFEKTPSEGELKEIFAQIVEEGADIAKVACLAQNEEDVARLLCVASKQPIPTVAIAMGEKGKISRVAGFVFNSVITYCALDKVFAPGQLTIKEMVELRKKLFGF</sequence>